<dbReference type="Gene3D" id="2.70.98.20">
    <property type="entry name" value="Copper amine oxidase, catalytic domain"/>
    <property type="match status" value="1"/>
</dbReference>
<accession>A0A1X6PFR9</accession>
<name>A0A1X6PFR9_PORUM</name>
<keyword evidence="18" id="KW-1185">Reference proteome</keyword>
<evidence type="ECO:0000256" key="4">
    <source>
        <dbReference type="ARBA" id="ARBA00007983"/>
    </source>
</evidence>
<organism evidence="17 18">
    <name type="scientific">Porphyra umbilicalis</name>
    <name type="common">Purple laver</name>
    <name type="synonym">Red alga</name>
    <dbReference type="NCBI Taxonomy" id="2786"/>
    <lineage>
        <taxon>Eukaryota</taxon>
        <taxon>Rhodophyta</taxon>
        <taxon>Bangiophyceae</taxon>
        <taxon>Bangiales</taxon>
        <taxon>Bangiaceae</taxon>
        <taxon>Porphyra</taxon>
    </lineage>
</organism>
<evidence type="ECO:0000256" key="8">
    <source>
        <dbReference type="ARBA" id="ARBA00023002"/>
    </source>
</evidence>
<dbReference type="Proteomes" id="UP000218209">
    <property type="component" value="Unassembled WGS sequence"/>
</dbReference>
<feature type="domain" description="Copper amine oxidase N3-terminal" evidence="16">
    <location>
        <begin position="230"/>
        <end position="270"/>
    </location>
</feature>
<dbReference type="InterPro" id="IPR036460">
    <property type="entry name" value="Cu_amine_oxidase_C_sf"/>
</dbReference>
<dbReference type="OrthoDB" id="5379943at2759"/>
<evidence type="ECO:0000256" key="11">
    <source>
        <dbReference type="PIRSR" id="PIRSR600269-50"/>
    </source>
</evidence>
<evidence type="ECO:0000256" key="7">
    <source>
        <dbReference type="ARBA" id="ARBA00022772"/>
    </source>
</evidence>
<comment type="cofactor">
    <cofactor evidence="1">
        <name>Cu cation</name>
        <dbReference type="ChEBI" id="CHEBI:23378"/>
    </cofactor>
</comment>
<comment type="cofactor">
    <cofactor evidence="13">
        <name>Cu cation</name>
        <dbReference type="ChEBI" id="CHEBI:23378"/>
    </cofactor>
    <text evidence="13">Contains 1 topaquinone per subunit.</text>
</comment>
<evidence type="ECO:0000313" key="17">
    <source>
        <dbReference type="EMBL" id="OSX79702.1"/>
    </source>
</evidence>
<dbReference type="InterPro" id="IPR016182">
    <property type="entry name" value="Cu_amine_oxidase_N-reg"/>
</dbReference>
<keyword evidence="6 13" id="KW-0479">Metal-binding</keyword>
<feature type="modified residue" description="2',4',5'-topaquinone" evidence="12">
    <location>
        <position position="468"/>
    </location>
</feature>
<evidence type="ECO:0000256" key="9">
    <source>
        <dbReference type="ARBA" id="ARBA00023008"/>
    </source>
</evidence>
<comment type="subunit">
    <text evidence="5">Homodimer.</text>
</comment>
<comment type="cofactor">
    <cofactor evidence="3">
        <name>Zn(2+)</name>
        <dbReference type="ChEBI" id="CHEBI:29105"/>
    </cofactor>
</comment>
<evidence type="ECO:0000256" key="5">
    <source>
        <dbReference type="ARBA" id="ARBA00011738"/>
    </source>
</evidence>
<evidence type="ECO:0000256" key="6">
    <source>
        <dbReference type="ARBA" id="ARBA00022723"/>
    </source>
</evidence>
<sequence>MGTTAHPLDPLDAAEVRAAAAACRAAFPAGAVRFSTISLREPPKADLTAYADAAAAAAAEAAATARTPPSPPPRVAEVLLLTPATGRAHRLAVGLNTTGGNGGGGVAAEVASREELPAGTQPSFSPDDCTLAEDIVKADERVRALLRERYGIADVEAELAADPWSVHLTDAHYPPMKWRQAGGDATANGNGNGVAASIHGGDDNGSSADGSPGATAGTNGDSASDSVAISPRLMQMFLYHRHDTDDNHYAHPLDLLPVVDLHARTVVAIHGADAAPPTGTLPGTCINYHRRLLRGNKTLASEWRADPPAALTVTQPDGPSWRVMGRHVTWQGWSLRVGFNAREGLVLHDVQHGGRRVVDRASLVEMAVPYGDPQGPYPRKCAFDVGDYGLGACANSLSLGCDCLGAIHYFGVTLSDAAGEPVDVPRVVSLHEEDAGVGWKHADYRSGTAETRRGRRLILSFGAAVVNYDYAVYWSLGLDGSIDCEVQLTGELSTNTLSAAEIGPGAPTTPRYGVLVSPGVNNTCFVCGSIWPWTGRPTGWPRWRSSASRGMRRSTQLATRLRRSRRPWFQRQGRCGMQRQGERGALAARLRATR</sequence>
<dbReference type="PANTHER" id="PTHR10638:SF86">
    <property type="entry name" value="COPPER AMINE OXIDASE 1-RELATED"/>
    <property type="match status" value="1"/>
</dbReference>
<evidence type="ECO:0000313" key="18">
    <source>
        <dbReference type="Proteomes" id="UP000218209"/>
    </source>
</evidence>
<dbReference type="PANTHER" id="PTHR10638">
    <property type="entry name" value="COPPER AMINE OXIDASE"/>
    <property type="match status" value="1"/>
</dbReference>
<keyword evidence="9 13" id="KW-0186">Copper</keyword>
<evidence type="ECO:0000256" key="12">
    <source>
        <dbReference type="PIRSR" id="PIRSR600269-51"/>
    </source>
</evidence>
<dbReference type="AlphaFoldDB" id="A0A1X6PFR9"/>
<keyword evidence="10" id="KW-0464">Manganese</keyword>
<dbReference type="Gene3D" id="3.10.450.40">
    <property type="match status" value="3"/>
</dbReference>
<dbReference type="SUPFAM" id="SSF54416">
    <property type="entry name" value="Amine oxidase N-terminal region"/>
    <property type="match status" value="2"/>
</dbReference>
<dbReference type="EC" id="1.4.3.-" evidence="13"/>
<feature type="compositionally biased region" description="Polar residues" evidence="14">
    <location>
        <begin position="216"/>
        <end position="225"/>
    </location>
</feature>
<dbReference type="EMBL" id="KV918787">
    <property type="protein sequence ID" value="OSX79702.1"/>
    <property type="molecule type" value="Genomic_DNA"/>
</dbReference>
<dbReference type="InterPro" id="IPR015798">
    <property type="entry name" value="Cu_amine_oxidase_C"/>
</dbReference>
<dbReference type="Pfam" id="PF02728">
    <property type="entry name" value="Cu_amine_oxidN3"/>
    <property type="match status" value="1"/>
</dbReference>
<feature type="active site" description="Schiff-base intermediate with substrate; via topaquinone" evidence="11">
    <location>
        <position position="468"/>
    </location>
</feature>
<feature type="compositionally biased region" description="Low complexity" evidence="14">
    <location>
        <begin position="181"/>
        <end position="196"/>
    </location>
</feature>
<evidence type="ECO:0000256" key="14">
    <source>
        <dbReference type="SAM" id="MobiDB-lite"/>
    </source>
</evidence>
<feature type="compositionally biased region" description="Low complexity" evidence="14">
    <location>
        <begin position="204"/>
        <end position="213"/>
    </location>
</feature>
<reference evidence="17 18" key="1">
    <citation type="submission" date="2017-03" db="EMBL/GenBank/DDBJ databases">
        <title>WGS assembly of Porphyra umbilicalis.</title>
        <authorList>
            <person name="Brawley S.H."/>
            <person name="Blouin N.A."/>
            <person name="Ficko-Blean E."/>
            <person name="Wheeler G.L."/>
            <person name="Lohr M."/>
            <person name="Goodson H.V."/>
            <person name="Jenkins J.W."/>
            <person name="Blaby-Haas C.E."/>
            <person name="Helliwell K.E."/>
            <person name="Chan C."/>
            <person name="Marriage T."/>
            <person name="Bhattacharya D."/>
            <person name="Klein A.S."/>
            <person name="Badis Y."/>
            <person name="Brodie J."/>
            <person name="Cao Y."/>
            <person name="Collen J."/>
            <person name="Dittami S.M."/>
            <person name="Gachon C.M."/>
            <person name="Green B.R."/>
            <person name="Karpowicz S."/>
            <person name="Kim J.W."/>
            <person name="Kudahl U."/>
            <person name="Lin S."/>
            <person name="Michel G."/>
            <person name="Mittag M."/>
            <person name="Olson B.J."/>
            <person name="Pangilinan J."/>
            <person name="Peng Y."/>
            <person name="Qiu H."/>
            <person name="Shu S."/>
            <person name="Singer J.T."/>
            <person name="Smith A.G."/>
            <person name="Sprecher B.N."/>
            <person name="Wagner V."/>
            <person name="Wang W."/>
            <person name="Wang Z.-Y."/>
            <person name="Yan J."/>
            <person name="Yarish C."/>
            <person name="Zoeuner-Riek S."/>
            <person name="Zhuang Y."/>
            <person name="Zou Y."/>
            <person name="Lindquist E.A."/>
            <person name="Grimwood J."/>
            <person name="Barry K."/>
            <person name="Rokhsar D.S."/>
            <person name="Schmutz J."/>
            <person name="Stiller J.W."/>
            <person name="Grossman A.R."/>
            <person name="Prochnik S.E."/>
        </authorList>
    </citation>
    <scope>NUCLEOTIDE SEQUENCE [LARGE SCALE GENOMIC DNA]</scope>
    <source>
        <strain evidence="17">4086291</strain>
    </source>
</reference>
<dbReference type="Pfam" id="PF01179">
    <property type="entry name" value="Cu_amine_oxid"/>
    <property type="match status" value="1"/>
</dbReference>
<proteinExistence type="inferred from homology"/>
<keyword evidence="8 13" id="KW-0560">Oxidoreductase</keyword>
<keyword evidence="7 11" id="KW-0801">TPQ</keyword>
<dbReference type="GO" id="GO:0005507">
    <property type="term" value="F:copper ion binding"/>
    <property type="evidence" value="ECO:0007669"/>
    <property type="project" value="InterPro"/>
</dbReference>
<dbReference type="InterPro" id="IPR000269">
    <property type="entry name" value="Cu_amine_oxidase"/>
</dbReference>
<evidence type="ECO:0000259" key="15">
    <source>
        <dbReference type="Pfam" id="PF01179"/>
    </source>
</evidence>
<evidence type="ECO:0000259" key="16">
    <source>
        <dbReference type="Pfam" id="PF02728"/>
    </source>
</evidence>
<gene>
    <name evidence="17" type="ORF">BU14_0072s0060</name>
</gene>
<evidence type="ECO:0000256" key="1">
    <source>
        <dbReference type="ARBA" id="ARBA00001935"/>
    </source>
</evidence>
<dbReference type="InterPro" id="IPR015802">
    <property type="entry name" value="Cu_amine_oxidase_N3"/>
</dbReference>
<feature type="active site" description="Proton acceptor" evidence="11">
    <location>
        <position position="384"/>
    </location>
</feature>
<evidence type="ECO:0000256" key="2">
    <source>
        <dbReference type="ARBA" id="ARBA00001936"/>
    </source>
</evidence>
<evidence type="ECO:0000256" key="10">
    <source>
        <dbReference type="ARBA" id="ARBA00023211"/>
    </source>
</evidence>
<evidence type="ECO:0000256" key="3">
    <source>
        <dbReference type="ARBA" id="ARBA00001947"/>
    </source>
</evidence>
<feature type="domain" description="Copper amine oxidase catalytic" evidence="15">
    <location>
        <begin position="312"/>
        <end position="521"/>
    </location>
</feature>
<protein>
    <recommendedName>
        <fullName evidence="13">Amine oxidase</fullName>
        <ecNumber evidence="13">1.4.3.-</ecNumber>
    </recommendedName>
</protein>
<comment type="similarity">
    <text evidence="4 13">Belongs to the copper/topaquinone oxidase family.</text>
</comment>
<comment type="PTM">
    <text evidence="12 13">Topaquinone (TPQ) is generated by copper-dependent autoxidation of a specific tyrosyl residue.</text>
</comment>
<dbReference type="GO" id="GO:0048038">
    <property type="term" value="F:quinone binding"/>
    <property type="evidence" value="ECO:0007669"/>
    <property type="project" value="InterPro"/>
</dbReference>
<comment type="cofactor">
    <cofactor evidence="2">
        <name>Mn(2+)</name>
        <dbReference type="ChEBI" id="CHEBI:29035"/>
    </cofactor>
</comment>
<dbReference type="SUPFAM" id="SSF49998">
    <property type="entry name" value="Amine oxidase catalytic domain"/>
    <property type="match status" value="1"/>
</dbReference>
<dbReference type="GO" id="GO:0009308">
    <property type="term" value="P:amine metabolic process"/>
    <property type="evidence" value="ECO:0007669"/>
    <property type="project" value="UniProtKB-UniRule"/>
</dbReference>
<evidence type="ECO:0000256" key="13">
    <source>
        <dbReference type="RuleBase" id="RU000672"/>
    </source>
</evidence>
<dbReference type="GO" id="GO:0008131">
    <property type="term" value="F:primary methylamine oxidase activity"/>
    <property type="evidence" value="ECO:0007669"/>
    <property type="project" value="InterPro"/>
</dbReference>
<feature type="region of interest" description="Disordered" evidence="14">
    <location>
        <begin position="179"/>
        <end position="225"/>
    </location>
</feature>